<dbReference type="WBParaSite" id="MBELARI_LOCUS15841">
    <property type="protein sequence ID" value="MBELARI_LOCUS15841"/>
    <property type="gene ID" value="MBELARI_LOCUS15841"/>
</dbReference>
<evidence type="ECO:0000256" key="12">
    <source>
        <dbReference type="ARBA" id="ARBA00023303"/>
    </source>
</evidence>
<keyword evidence="15" id="KW-1185">Reference proteome</keyword>
<keyword evidence="6 14" id="KW-1133">Transmembrane helix</keyword>
<dbReference type="Gene3D" id="1.10.287.770">
    <property type="entry name" value="YojJ-like"/>
    <property type="match status" value="1"/>
</dbReference>
<evidence type="ECO:0000256" key="11">
    <source>
        <dbReference type="ARBA" id="ARBA00023201"/>
    </source>
</evidence>
<dbReference type="InterPro" id="IPR001873">
    <property type="entry name" value="ENaC"/>
</dbReference>
<evidence type="ECO:0000256" key="3">
    <source>
        <dbReference type="ARBA" id="ARBA00022448"/>
    </source>
</evidence>
<keyword evidence="10" id="KW-0325">Glycoprotein</keyword>
<keyword evidence="11 13" id="KW-0739">Sodium transport</keyword>
<evidence type="ECO:0000256" key="13">
    <source>
        <dbReference type="RuleBase" id="RU000679"/>
    </source>
</evidence>
<evidence type="ECO:0000256" key="14">
    <source>
        <dbReference type="SAM" id="Phobius"/>
    </source>
</evidence>
<comment type="subcellular location">
    <subcellularLocation>
        <location evidence="1">Membrane</location>
        <topology evidence="1">Multi-pass membrane protein</topology>
    </subcellularLocation>
</comment>
<dbReference type="PANTHER" id="PTHR11690">
    <property type="entry name" value="AMILORIDE-SENSITIVE SODIUM CHANNEL-RELATED"/>
    <property type="match status" value="1"/>
</dbReference>
<evidence type="ECO:0000256" key="1">
    <source>
        <dbReference type="ARBA" id="ARBA00004141"/>
    </source>
</evidence>
<accession>A0AAF3EP37</accession>
<evidence type="ECO:0000256" key="10">
    <source>
        <dbReference type="ARBA" id="ARBA00023180"/>
    </source>
</evidence>
<keyword evidence="9 14" id="KW-0472">Membrane</keyword>
<keyword evidence="7" id="KW-0915">Sodium</keyword>
<evidence type="ECO:0000313" key="15">
    <source>
        <dbReference type="Proteomes" id="UP000887575"/>
    </source>
</evidence>
<organism evidence="15 16">
    <name type="scientific">Mesorhabditis belari</name>
    <dbReference type="NCBI Taxonomy" id="2138241"/>
    <lineage>
        <taxon>Eukaryota</taxon>
        <taxon>Metazoa</taxon>
        <taxon>Ecdysozoa</taxon>
        <taxon>Nematoda</taxon>
        <taxon>Chromadorea</taxon>
        <taxon>Rhabditida</taxon>
        <taxon>Rhabditina</taxon>
        <taxon>Rhabditomorpha</taxon>
        <taxon>Rhabditoidea</taxon>
        <taxon>Rhabditidae</taxon>
        <taxon>Mesorhabditinae</taxon>
        <taxon>Mesorhabditis</taxon>
    </lineage>
</organism>
<dbReference type="GO" id="GO:0005886">
    <property type="term" value="C:plasma membrane"/>
    <property type="evidence" value="ECO:0007669"/>
    <property type="project" value="TreeGrafter"/>
</dbReference>
<protein>
    <submittedName>
        <fullName evidence="16">Uncharacterized protein</fullName>
    </submittedName>
</protein>
<keyword evidence="8 13" id="KW-0406">Ion transport</keyword>
<evidence type="ECO:0000256" key="2">
    <source>
        <dbReference type="ARBA" id="ARBA00007193"/>
    </source>
</evidence>
<evidence type="ECO:0000256" key="7">
    <source>
        <dbReference type="ARBA" id="ARBA00023053"/>
    </source>
</evidence>
<dbReference type="AlphaFoldDB" id="A0AAF3EP37"/>
<proteinExistence type="inferred from homology"/>
<reference evidence="16" key="1">
    <citation type="submission" date="2024-02" db="UniProtKB">
        <authorList>
            <consortium name="WormBaseParasite"/>
        </authorList>
    </citation>
    <scope>IDENTIFICATION</scope>
</reference>
<feature type="transmembrane region" description="Helical" evidence="14">
    <location>
        <begin position="64"/>
        <end position="87"/>
    </location>
</feature>
<dbReference type="PRINTS" id="PR01078">
    <property type="entry name" value="AMINACHANNEL"/>
</dbReference>
<evidence type="ECO:0000313" key="16">
    <source>
        <dbReference type="WBParaSite" id="MBELARI_LOCUS15841"/>
    </source>
</evidence>
<keyword evidence="5 13" id="KW-0812">Transmembrane</keyword>
<keyword evidence="4 13" id="KW-0894">Sodium channel</keyword>
<keyword evidence="12 13" id="KW-0407">Ion channel</keyword>
<sequence length="107" mass="12641">MSVMSRSFDAAFEDYLAVYYKKTQIDEDFEKENLALVNIYLQSNAIETWTQQEEYTFWTLACDIGGALGLFLGASVVTITEFGYIIFQQYWRVDRQKKRLKLQYSFE</sequence>
<evidence type="ECO:0000256" key="9">
    <source>
        <dbReference type="ARBA" id="ARBA00023136"/>
    </source>
</evidence>
<comment type="similarity">
    <text evidence="2 13">Belongs to the amiloride-sensitive sodium channel (TC 1.A.6) family.</text>
</comment>
<name>A0AAF3EP37_9BILA</name>
<dbReference type="Proteomes" id="UP000887575">
    <property type="component" value="Unassembled WGS sequence"/>
</dbReference>
<evidence type="ECO:0000256" key="6">
    <source>
        <dbReference type="ARBA" id="ARBA00022989"/>
    </source>
</evidence>
<evidence type="ECO:0000256" key="8">
    <source>
        <dbReference type="ARBA" id="ARBA00023065"/>
    </source>
</evidence>
<dbReference type="Pfam" id="PF00858">
    <property type="entry name" value="ASC"/>
    <property type="match status" value="1"/>
</dbReference>
<evidence type="ECO:0000256" key="4">
    <source>
        <dbReference type="ARBA" id="ARBA00022461"/>
    </source>
</evidence>
<keyword evidence="3 13" id="KW-0813">Transport</keyword>
<dbReference type="GO" id="GO:0015280">
    <property type="term" value="F:ligand-gated sodium channel activity"/>
    <property type="evidence" value="ECO:0007669"/>
    <property type="project" value="TreeGrafter"/>
</dbReference>
<dbReference type="PANTHER" id="PTHR11690:SF296">
    <property type="entry name" value="DEGENERIN-LIKE PROTEIN DEL-10"/>
    <property type="match status" value="1"/>
</dbReference>
<evidence type="ECO:0000256" key="5">
    <source>
        <dbReference type="ARBA" id="ARBA00022692"/>
    </source>
</evidence>